<dbReference type="PANTHER" id="PTHR35336:SF5">
    <property type="entry name" value="ADENOSYLCOBINAMIDE AMIDOHYDROLASE"/>
    <property type="match status" value="1"/>
</dbReference>
<protein>
    <submittedName>
        <fullName evidence="1">Adenosylcobinamide amidohydrolase</fullName>
    </submittedName>
</protein>
<dbReference type="PANTHER" id="PTHR35336">
    <property type="entry name" value="ADENOSYLCOBINAMIDE AMIDOHYDROLASE"/>
    <property type="match status" value="1"/>
</dbReference>
<reference evidence="1" key="1">
    <citation type="journal article" date="2020" name="mSystems">
        <title>Genome- and Community-Level Interaction Insights into Carbon Utilization and Element Cycling Functions of Hydrothermarchaeota in Hydrothermal Sediment.</title>
        <authorList>
            <person name="Zhou Z."/>
            <person name="Liu Y."/>
            <person name="Xu W."/>
            <person name="Pan J."/>
            <person name="Luo Z.H."/>
            <person name="Li M."/>
        </authorList>
    </citation>
    <scope>NUCLEOTIDE SEQUENCE [LARGE SCALE GENOMIC DNA]</scope>
    <source>
        <strain evidence="1">HyVt-503</strain>
    </source>
</reference>
<name>A0A7V2SVI2_9BACT</name>
<dbReference type="AlphaFoldDB" id="A0A7V2SVI2"/>
<gene>
    <name evidence="1" type="ORF">ENJ63_02340</name>
</gene>
<dbReference type="InterPro" id="IPR002808">
    <property type="entry name" value="AdoCbi_amidolase"/>
</dbReference>
<organism evidence="1">
    <name type="scientific">Dissulfuribacter thermophilus</name>
    <dbReference type="NCBI Taxonomy" id="1156395"/>
    <lineage>
        <taxon>Bacteria</taxon>
        <taxon>Pseudomonadati</taxon>
        <taxon>Thermodesulfobacteriota</taxon>
        <taxon>Dissulfuribacteria</taxon>
        <taxon>Dissulfuribacterales</taxon>
        <taxon>Dissulfuribacteraceae</taxon>
        <taxon>Dissulfuribacter</taxon>
    </lineage>
</organism>
<dbReference type="Pfam" id="PF01955">
    <property type="entry name" value="CbiZ"/>
    <property type="match status" value="1"/>
</dbReference>
<dbReference type="EMBL" id="DRND01000193">
    <property type="protein sequence ID" value="HFC46702.1"/>
    <property type="molecule type" value="Genomic_DNA"/>
</dbReference>
<feature type="non-terminal residue" evidence="1">
    <location>
        <position position="391"/>
    </location>
</feature>
<evidence type="ECO:0000313" key="1">
    <source>
        <dbReference type="EMBL" id="HFC46702.1"/>
    </source>
</evidence>
<accession>A0A7V2SVI2</accession>
<comment type="caution">
    <text evidence="1">The sequence shown here is derived from an EMBL/GenBank/DDBJ whole genome shotgun (WGS) entry which is preliminary data.</text>
</comment>
<sequence length="391" mass="43254">MHITTFYDSVEIHRQDKVIYAKFLNPHLVLSTCRLNPGIRRDLKYVLNHQACEPTGHDRARRSIKDPKGYAEDVCGPLGIEPDKCAMMSTAANMNNAAIVVEEFEGLEVAAVVTAGVETNAGRAGDPATVMETEEGFLRLPSMEPIRRRQGTINIMLFIGHALSDAALVRSIITATEAKSAALQELNVNSRYSDGLATGTGTDQMVVSSKETHQGFRLSWAGKHSKLGELIGTTVKSAVKEALKNQNRLTPQGQCSSLRHLERFGIKKEEFLAKITSFLGPREGRLFLDNYKSIDRDPLTVASVASICHVKDKFKWGILPEACWKDIMGASSAHIACAVGGRWDRFAIYRERLGDYATDCDNQSFITLCTRAFALGFQDKWGEKETKGNER</sequence>
<dbReference type="InterPro" id="IPR052209">
    <property type="entry name" value="CbiZ"/>
</dbReference>
<dbReference type="Proteomes" id="UP000885797">
    <property type="component" value="Unassembled WGS sequence"/>
</dbReference>
<proteinExistence type="predicted"/>